<keyword evidence="4" id="KW-1185">Reference proteome</keyword>
<reference evidence="3 4" key="1">
    <citation type="journal article" date="2014" name="BMC Genomics">
        <title>Genome sequencing of four Aureobasidium pullulans varieties: biotechnological potential, stress tolerance, and description of new species.</title>
        <authorList>
            <person name="Gostin Ar C."/>
            <person name="Ohm R.A."/>
            <person name="Kogej T."/>
            <person name="Sonjak S."/>
            <person name="Turk M."/>
            <person name="Zajc J."/>
            <person name="Zalar P."/>
            <person name="Grube M."/>
            <person name="Sun H."/>
            <person name="Han J."/>
            <person name="Sharma A."/>
            <person name="Chiniquy J."/>
            <person name="Ngan C.Y."/>
            <person name="Lipzen A."/>
            <person name="Barry K."/>
            <person name="Grigoriev I.V."/>
            <person name="Gunde-Cimerman N."/>
        </authorList>
    </citation>
    <scope>NUCLEOTIDE SEQUENCE [LARGE SCALE GENOMIC DNA]</scope>
    <source>
        <strain evidence="3 4">CBS 147.97</strain>
    </source>
</reference>
<sequence length="377" mass="40824">MGNSVPDLFFLDNPNLRHRASELRDNISALQVEEETLNRIRDKLDKLMEERGFNNPDELEKKVLEIVNSEELKKYQALKERLDTRDKAEGIVWDVIGLVGASTGIIAGAWFAAGIVTGGAALAATAVVGEALAVIGAVLVLSAIIAGAEERDNLRKAIDELWPKRAQMKQCVEQMRAVANWAEAIGIWLNSPSTSDPSTMNTLLAATLDRDYGLWTMQHVDEVLLDQDRRNDSWTDEDPTHQADAVAFVVRPMLARELADPKPATVTLDILPSGGTSYVSGADLGERKMNFSYSEFLAPDTVLATSGGQTWKITAKPQDKDNPTLETVLFDFETIPSGVSIGGGAFKGGFEPLITADLPVGAAFTGCQVHTLATTTA</sequence>
<evidence type="ECO:0000256" key="2">
    <source>
        <dbReference type="SAM" id="Phobius"/>
    </source>
</evidence>
<dbReference type="OrthoDB" id="3492628at2759"/>
<protein>
    <submittedName>
        <fullName evidence="3">Uncharacterized protein</fullName>
    </submittedName>
</protein>
<evidence type="ECO:0000313" key="3">
    <source>
        <dbReference type="EMBL" id="KEQ74077.1"/>
    </source>
</evidence>
<gene>
    <name evidence="3" type="ORF">M436DRAFT_81485</name>
</gene>
<feature type="transmembrane region" description="Helical" evidence="2">
    <location>
        <begin position="119"/>
        <end position="146"/>
    </location>
</feature>
<accession>A0A074WWG5</accession>
<feature type="coiled-coil region" evidence="1">
    <location>
        <begin position="13"/>
        <end position="50"/>
    </location>
</feature>
<dbReference type="AlphaFoldDB" id="A0A074WWG5"/>
<keyword evidence="2" id="KW-0812">Transmembrane</keyword>
<dbReference type="Proteomes" id="UP000027730">
    <property type="component" value="Unassembled WGS sequence"/>
</dbReference>
<dbReference type="EMBL" id="KL584708">
    <property type="protein sequence ID" value="KEQ74077.1"/>
    <property type="molecule type" value="Genomic_DNA"/>
</dbReference>
<keyword evidence="2" id="KW-0472">Membrane</keyword>
<feature type="transmembrane region" description="Helical" evidence="2">
    <location>
        <begin position="91"/>
        <end position="113"/>
    </location>
</feature>
<organism evidence="3 4">
    <name type="scientific">Aureobasidium namibiae CBS 147.97</name>
    <dbReference type="NCBI Taxonomy" id="1043004"/>
    <lineage>
        <taxon>Eukaryota</taxon>
        <taxon>Fungi</taxon>
        <taxon>Dikarya</taxon>
        <taxon>Ascomycota</taxon>
        <taxon>Pezizomycotina</taxon>
        <taxon>Dothideomycetes</taxon>
        <taxon>Dothideomycetidae</taxon>
        <taxon>Dothideales</taxon>
        <taxon>Saccotheciaceae</taxon>
        <taxon>Aureobasidium</taxon>
    </lineage>
</organism>
<dbReference type="RefSeq" id="XP_013428318.1">
    <property type="nucleotide sequence ID" value="XM_013572864.1"/>
</dbReference>
<keyword evidence="1" id="KW-0175">Coiled coil</keyword>
<proteinExistence type="predicted"/>
<evidence type="ECO:0000256" key="1">
    <source>
        <dbReference type="SAM" id="Coils"/>
    </source>
</evidence>
<dbReference type="GeneID" id="25416793"/>
<keyword evidence="2" id="KW-1133">Transmembrane helix</keyword>
<dbReference type="HOGENOM" id="CLU_829374_0_0_1"/>
<name>A0A074WWG5_9PEZI</name>
<evidence type="ECO:0000313" key="4">
    <source>
        <dbReference type="Proteomes" id="UP000027730"/>
    </source>
</evidence>